<dbReference type="AlphaFoldDB" id="A0AAE3EHK6"/>
<proteinExistence type="predicted"/>
<name>A0AAE3EHK6_9SPIR</name>
<dbReference type="Proteomes" id="UP001198163">
    <property type="component" value="Unassembled WGS sequence"/>
</dbReference>
<organism evidence="3 4">
    <name type="scientific">Teretinema zuelzerae</name>
    <dbReference type="NCBI Taxonomy" id="156"/>
    <lineage>
        <taxon>Bacteria</taxon>
        <taxon>Pseudomonadati</taxon>
        <taxon>Spirochaetota</taxon>
        <taxon>Spirochaetia</taxon>
        <taxon>Spirochaetales</taxon>
        <taxon>Treponemataceae</taxon>
        <taxon>Teretinema</taxon>
    </lineage>
</organism>
<dbReference type="PANTHER" id="PTHR24074">
    <property type="entry name" value="CO-CHAPERONE PROTEIN DJLA"/>
    <property type="match status" value="1"/>
</dbReference>
<keyword evidence="4" id="KW-1185">Reference proteome</keyword>
<dbReference type="Gene3D" id="1.10.287.110">
    <property type="entry name" value="DnaJ domain"/>
    <property type="match status" value="1"/>
</dbReference>
<dbReference type="Pfam" id="PF00226">
    <property type="entry name" value="DnaJ"/>
    <property type="match status" value="1"/>
</dbReference>
<sequence>MAEDYYERLGSILKDRLNSDEDPFASWDPHDGRGRKAGNRTERRPPPRTAKKPELIAVPAELSADYAVLGLPPGSSLAECKSAWKKLMMKCHPDRIEGDQEQKNEAARRAAGITEAWRRISRWFDTGIVS</sequence>
<dbReference type="InterPro" id="IPR036869">
    <property type="entry name" value="J_dom_sf"/>
</dbReference>
<evidence type="ECO:0000313" key="3">
    <source>
        <dbReference type="EMBL" id="MCD1654797.1"/>
    </source>
</evidence>
<comment type="caution">
    <text evidence="3">The sequence shown here is derived from an EMBL/GenBank/DDBJ whole genome shotgun (WGS) entry which is preliminary data.</text>
</comment>
<dbReference type="SMART" id="SM00271">
    <property type="entry name" value="DnaJ"/>
    <property type="match status" value="1"/>
</dbReference>
<dbReference type="RefSeq" id="WP_230755353.1">
    <property type="nucleotide sequence ID" value="NZ_JAINWA010000003.1"/>
</dbReference>
<reference evidence="3" key="1">
    <citation type="submission" date="2021-08" db="EMBL/GenBank/DDBJ databases">
        <title>Comparative analyses of Brucepasteria parasyntrophica and Teretinema zuelzerae.</title>
        <authorList>
            <person name="Song Y."/>
            <person name="Brune A."/>
        </authorList>
    </citation>
    <scope>NUCLEOTIDE SEQUENCE</scope>
    <source>
        <strain evidence="3">DSM 1903</strain>
    </source>
</reference>
<dbReference type="InterPro" id="IPR001623">
    <property type="entry name" value="DnaJ_domain"/>
</dbReference>
<dbReference type="CDD" id="cd06257">
    <property type="entry name" value="DnaJ"/>
    <property type="match status" value="1"/>
</dbReference>
<dbReference type="EMBL" id="JAINWA010000003">
    <property type="protein sequence ID" value="MCD1654797.1"/>
    <property type="molecule type" value="Genomic_DNA"/>
</dbReference>
<dbReference type="InterPro" id="IPR050817">
    <property type="entry name" value="DjlA_DnaK_co-chaperone"/>
</dbReference>
<protein>
    <submittedName>
        <fullName evidence="3">J domain-containing protein</fullName>
    </submittedName>
</protein>
<evidence type="ECO:0000256" key="1">
    <source>
        <dbReference type="SAM" id="MobiDB-lite"/>
    </source>
</evidence>
<feature type="compositionally biased region" description="Basic and acidic residues" evidence="1">
    <location>
        <begin position="28"/>
        <end position="45"/>
    </location>
</feature>
<dbReference type="SUPFAM" id="SSF46565">
    <property type="entry name" value="Chaperone J-domain"/>
    <property type="match status" value="1"/>
</dbReference>
<accession>A0AAE3EHK6</accession>
<feature type="region of interest" description="Disordered" evidence="1">
    <location>
        <begin position="18"/>
        <end position="52"/>
    </location>
</feature>
<feature type="domain" description="J" evidence="2">
    <location>
        <begin position="64"/>
        <end position="125"/>
    </location>
</feature>
<gene>
    <name evidence="3" type="ORF">K7J14_08780</name>
</gene>
<evidence type="ECO:0000259" key="2">
    <source>
        <dbReference type="PROSITE" id="PS50076"/>
    </source>
</evidence>
<evidence type="ECO:0000313" key="4">
    <source>
        <dbReference type="Proteomes" id="UP001198163"/>
    </source>
</evidence>
<dbReference type="PROSITE" id="PS50076">
    <property type="entry name" value="DNAJ_2"/>
    <property type="match status" value="1"/>
</dbReference>